<accession>A0ABQ7DUH4</accession>
<organism evidence="2 3">
    <name type="scientific">Brassica cretica</name>
    <name type="common">Mustard</name>
    <dbReference type="NCBI Taxonomy" id="69181"/>
    <lineage>
        <taxon>Eukaryota</taxon>
        <taxon>Viridiplantae</taxon>
        <taxon>Streptophyta</taxon>
        <taxon>Embryophyta</taxon>
        <taxon>Tracheophyta</taxon>
        <taxon>Spermatophyta</taxon>
        <taxon>Magnoliopsida</taxon>
        <taxon>eudicotyledons</taxon>
        <taxon>Gunneridae</taxon>
        <taxon>Pentapetalae</taxon>
        <taxon>rosids</taxon>
        <taxon>malvids</taxon>
        <taxon>Brassicales</taxon>
        <taxon>Brassicaceae</taxon>
        <taxon>Brassiceae</taxon>
        <taxon>Brassica</taxon>
    </lineage>
</organism>
<gene>
    <name evidence="2" type="ORF">DY000_02031985</name>
</gene>
<evidence type="ECO:0000256" key="1">
    <source>
        <dbReference type="SAM" id="SignalP"/>
    </source>
</evidence>
<feature type="signal peptide" evidence="1">
    <location>
        <begin position="1"/>
        <end position="16"/>
    </location>
</feature>
<evidence type="ECO:0000313" key="3">
    <source>
        <dbReference type="Proteomes" id="UP000266723"/>
    </source>
</evidence>
<protein>
    <submittedName>
        <fullName evidence="2">Uncharacterized protein</fullName>
    </submittedName>
</protein>
<dbReference type="EMBL" id="QGKV02000649">
    <property type="protein sequence ID" value="KAF3581202.1"/>
    <property type="molecule type" value="Genomic_DNA"/>
</dbReference>
<sequence>MIVYLMLLAFAQFSKNLTFQLQFRVLLGTYELKRKENIRLFTQTSLPFVWGEIETLKLSLSLFDKYKVSVSPYTLRNIPQVIGISIEAAEESSPPVPLLFYPEMRLFHSSFFSISLSPFSL</sequence>
<dbReference type="Proteomes" id="UP000266723">
    <property type="component" value="Unassembled WGS sequence"/>
</dbReference>
<evidence type="ECO:0000313" key="2">
    <source>
        <dbReference type="EMBL" id="KAF3581202.1"/>
    </source>
</evidence>
<name>A0ABQ7DUH4_BRACR</name>
<keyword evidence="3" id="KW-1185">Reference proteome</keyword>
<proteinExistence type="predicted"/>
<comment type="caution">
    <text evidence="2">The sequence shown here is derived from an EMBL/GenBank/DDBJ whole genome shotgun (WGS) entry which is preliminary data.</text>
</comment>
<reference evidence="2 3" key="1">
    <citation type="journal article" date="2020" name="BMC Genomics">
        <title>Intraspecific diversification of the crop wild relative Brassica cretica Lam. using demographic model selection.</title>
        <authorList>
            <person name="Kioukis A."/>
            <person name="Michalopoulou V.A."/>
            <person name="Briers L."/>
            <person name="Pirintsos S."/>
            <person name="Studholme D.J."/>
            <person name="Pavlidis P."/>
            <person name="Sarris P.F."/>
        </authorList>
    </citation>
    <scope>NUCLEOTIDE SEQUENCE [LARGE SCALE GENOMIC DNA]</scope>
    <source>
        <strain evidence="3">cv. PFS-1207/04</strain>
    </source>
</reference>
<keyword evidence="1" id="KW-0732">Signal</keyword>
<feature type="chain" id="PRO_5046339541" evidence="1">
    <location>
        <begin position="17"/>
        <end position="121"/>
    </location>
</feature>